<dbReference type="EMBL" id="CP004372">
    <property type="protein sequence ID" value="AHM04645.1"/>
    <property type="molecule type" value="Genomic_DNA"/>
</dbReference>
<organism evidence="2 3">
    <name type="scientific">Roseicyclus elongatus DSM 19469</name>
    <dbReference type="NCBI Taxonomy" id="1294273"/>
    <lineage>
        <taxon>Bacteria</taxon>
        <taxon>Pseudomonadati</taxon>
        <taxon>Pseudomonadota</taxon>
        <taxon>Alphaproteobacteria</taxon>
        <taxon>Rhodobacterales</taxon>
        <taxon>Roseobacteraceae</taxon>
        <taxon>Roseicyclus</taxon>
    </lineage>
</organism>
<dbReference type="PROSITE" id="PS51257">
    <property type="entry name" value="PROKAR_LIPOPROTEIN"/>
    <property type="match status" value="1"/>
</dbReference>
<dbReference type="RefSeq" id="WP_025312414.1">
    <property type="nucleotide sequence ID" value="NZ_CP004372.1"/>
</dbReference>
<accession>W8SQ24</accession>
<evidence type="ECO:0000256" key="1">
    <source>
        <dbReference type="SAM" id="SignalP"/>
    </source>
</evidence>
<name>W8SQ24_9RHOB</name>
<dbReference type="InterPro" id="IPR021308">
    <property type="entry name" value="GfcB"/>
</dbReference>
<dbReference type="KEGG" id="red:roselon_02309"/>
<dbReference type="STRING" id="1294273.roselon_02309"/>
<dbReference type="Gene3D" id="2.40.360.10">
    <property type="entry name" value="YmcC-like"/>
    <property type="match status" value="1"/>
</dbReference>
<dbReference type="eggNOG" id="ENOG5032Z0I">
    <property type="taxonomic scope" value="Bacteria"/>
</dbReference>
<feature type="chain" id="PRO_5004913017" description="YjbF outer membrane lipoprotein" evidence="1">
    <location>
        <begin position="32"/>
        <end position="237"/>
    </location>
</feature>
<dbReference type="AlphaFoldDB" id="W8SQ24"/>
<evidence type="ECO:0000313" key="3">
    <source>
        <dbReference type="Proteomes" id="UP000019593"/>
    </source>
</evidence>
<evidence type="ECO:0008006" key="4">
    <source>
        <dbReference type="Google" id="ProtNLM"/>
    </source>
</evidence>
<sequence length="237" mass="25888">MALTRLTHKRSRHVTSVLAVLVLGLAACGDAGNTPALSVARNLTSAILPGGEAETTTASEARAMLTRDRIERINRPLLLVEWPTVDGAELFSLVGENGGVETWRSPEDRGLALTSDGVLRSTRGYGADLMASEATALVATWSGQRAGSYNRIMVHLDGELREQSRSQSLHVCSVRATGRETIDIYDIHYTVTRLVETCETPAGSYDNQYWVEANGTVRRSEQWVSPEVGHLLIERLN</sequence>
<keyword evidence="1" id="KW-0732">Signal</keyword>
<proteinExistence type="predicted"/>
<keyword evidence="3" id="KW-1185">Reference proteome</keyword>
<dbReference type="InterPro" id="IPR023373">
    <property type="entry name" value="YmcC_sf"/>
</dbReference>
<dbReference type="HOGENOM" id="CLU_099032_0_0_5"/>
<gene>
    <name evidence="2" type="ORF">roselon_02309</name>
</gene>
<dbReference type="Proteomes" id="UP000019593">
    <property type="component" value="Chromosome"/>
</dbReference>
<feature type="signal peptide" evidence="1">
    <location>
        <begin position="1"/>
        <end position="31"/>
    </location>
</feature>
<reference evidence="2 3" key="1">
    <citation type="submission" date="2013-03" db="EMBL/GenBank/DDBJ databases">
        <authorList>
            <person name="Fiebig A."/>
            <person name="Goeker M."/>
            <person name="Klenk H.-P.P."/>
        </authorList>
    </citation>
    <scope>NUCLEOTIDE SEQUENCE [LARGE SCALE GENOMIC DNA]</scope>
    <source>
        <strain evidence="3">DSM 19469</strain>
    </source>
</reference>
<dbReference type="SUPFAM" id="SSF159270">
    <property type="entry name" value="YmcC-like"/>
    <property type="match status" value="1"/>
</dbReference>
<protein>
    <recommendedName>
        <fullName evidence="4">YjbF outer membrane lipoprotein</fullName>
    </recommendedName>
</protein>
<dbReference type="OrthoDB" id="6237231at2"/>
<dbReference type="Pfam" id="PF11102">
    <property type="entry name" value="YjbF"/>
    <property type="match status" value="1"/>
</dbReference>
<evidence type="ECO:0000313" key="2">
    <source>
        <dbReference type="EMBL" id="AHM04645.1"/>
    </source>
</evidence>